<dbReference type="SMART" id="SM00110">
    <property type="entry name" value="C1Q"/>
    <property type="match status" value="1"/>
</dbReference>
<accession>A0AAN9AI23</accession>
<dbReference type="PANTHER" id="PTHR22923:SF116">
    <property type="entry name" value="C1Q DOMAIN-CONTAINING PROTEIN"/>
    <property type="match status" value="1"/>
</dbReference>
<keyword evidence="3" id="KW-0732">Signal</keyword>
<dbReference type="Proteomes" id="UP001374579">
    <property type="component" value="Unassembled WGS sequence"/>
</dbReference>
<dbReference type="InterPro" id="IPR001073">
    <property type="entry name" value="C1q_dom"/>
</dbReference>
<keyword evidence="4" id="KW-0175">Coiled coil</keyword>
<protein>
    <recommendedName>
        <fullName evidence="5">C1q domain-containing protein</fullName>
    </recommendedName>
</protein>
<gene>
    <name evidence="6" type="ORF">V1264_021376</name>
</gene>
<dbReference type="AlphaFoldDB" id="A0AAN9AI23"/>
<keyword evidence="7" id="KW-1185">Reference proteome</keyword>
<feature type="coiled-coil region" evidence="4">
    <location>
        <begin position="9"/>
        <end position="43"/>
    </location>
</feature>
<dbReference type="Pfam" id="PF00386">
    <property type="entry name" value="C1q"/>
    <property type="match status" value="1"/>
</dbReference>
<dbReference type="InterPro" id="IPR008983">
    <property type="entry name" value="Tumour_necrosis_fac-like_dom"/>
</dbReference>
<dbReference type="Gene3D" id="2.60.120.40">
    <property type="match status" value="1"/>
</dbReference>
<name>A0AAN9AI23_9CAEN</name>
<dbReference type="GO" id="GO:0005576">
    <property type="term" value="C:extracellular region"/>
    <property type="evidence" value="ECO:0007669"/>
    <property type="project" value="UniProtKB-SubCell"/>
</dbReference>
<dbReference type="PROSITE" id="PS50871">
    <property type="entry name" value="C1Q"/>
    <property type="match status" value="1"/>
</dbReference>
<reference evidence="6 7" key="1">
    <citation type="submission" date="2024-02" db="EMBL/GenBank/DDBJ databases">
        <title>Chromosome-scale genome assembly of the rough periwinkle Littorina saxatilis.</title>
        <authorList>
            <person name="De Jode A."/>
            <person name="Faria R."/>
            <person name="Formenti G."/>
            <person name="Sims Y."/>
            <person name="Smith T.P."/>
            <person name="Tracey A."/>
            <person name="Wood J.M.D."/>
            <person name="Zagrodzka Z.B."/>
            <person name="Johannesson K."/>
            <person name="Butlin R.K."/>
            <person name="Leder E.H."/>
        </authorList>
    </citation>
    <scope>NUCLEOTIDE SEQUENCE [LARGE SCALE GENOMIC DNA]</scope>
    <source>
        <strain evidence="6">Snail1</strain>
        <tissue evidence="6">Muscle</tissue>
    </source>
</reference>
<dbReference type="PRINTS" id="PR00007">
    <property type="entry name" value="COMPLEMNTC1Q"/>
</dbReference>
<proteinExistence type="predicted"/>
<evidence type="ECO:0000259" key="5">
    <source>
        <dbReference type="PROSITE" id="PS50871"/>
    </source>
</evidence>
<dbReference type="EMBL" id="JBAMIC010004070">
    <property type="protein sequence ID" value="KAK7087307.1"/>
    <property type="molecule type" value="Genomic_DNA"/>
</dbReference>
<dbReference type="InterPro" id="IPR050822">
    <property type="entry name" value="Cerebellin_Synaptic_Org"/>
</dbReference>
<keyword evidence="2" id="KW-0964">Secreted</keyword>
<organism evidence="6 7">
    <name type="scientific">Littorina saxatilis</name>
    <dbReference type="NCBI Taxonomy" id="31220"/>
    <lineage>
        <taxon>Eukaryota</taxon>
        <taxon>Metazoa</taxon>
        <taxon>Spiralia</taxon>
        <taxon>Lophotrochozoa</taxon>
        <taxon>Mollusca</taxon>
        <taxon>Gastropoda</taxon>
        <taxon>Caenogastropoda</taxon>
        <taxon>Littorinimorpha</taxon>
        <taxon>Littorinoidea</taxon>
        <taxon>Littorinidae</taxon>
        <taxon>Littorina</taxon>
    </lineage>
</organism>
<evidence type="ECO:0000313" key="6">
    <source>
        <dbReference type="EMBL" id="KAK7087307.1"/>
    </source>
</evidence>
<dbReference type="PANTHER" id="PTHR22923">
    <property type="entry name" value="CEREBELLIN-RELATED"/>
    <property type="match status" value="1"/>
</dbReference>
<comment type="subcellular location">
    <subcellularLocation>
        <location evidence="1">Secreted</location>
    </subcellularLocation>
</comment>
<comment type="caution">
    <text evidence="6">The sequence shown here is derived from an EMBL/GenBank/DDBJ whole genome shotgun (WGS) entry which is preliminary data.</text>
</comment>
<sequence>MANNGNDWKRSADESNSELQKVIEALKAKVTSLEGEMSQVKSTVAKRQQQVAFTAHFNKGGPTTHSGNYNIPIAFSQVELNLGKGYDSKSGVFTAPVAGLYLFHLYVKGDGTKTTIDQFQLAIVNGKSELAKVTLHSELYKYARTSTSVATHVEAGQKVCVKFHDWPVRHSDSLSYDNWHDTSFTGVLICAD</sequence>
<feature type="domain" description="C1q" evidence="5">
    <location>
        <begin position="46"/>
        <end position="192"/>
    </location>
</feature>
<evidence type="ECO:0000256" key="2">
    <source>
        <dbReference type="ARBA" id="ARBA00022525"/>
    </source>
</evidence>
<evidence type="ECO:0000256" key="3">
    <source>
        <dbReference type="ARBA" id="ARBA00022729"/>
    </source>
</evidence>
<dbReference type="SUPFAM" id="SSF49842">
    <property type="entry name" value="TNF-like"/>
    <property type="match status" value="1"/>
</dbReference>
<evidence type="ECO:0000256" key="4">
    <source>
        <dbReference type="SAM" id="Coils"/>
    </source>
</evidence>
<evidence type="ECO:0000256" key="1">
    <source>
        <dbReference type="ARBA" id="ARBA00004613"/>
    </source>
</evidence>
<evidence type="ECO:0000313" key="7">
    <source>
        <dbReference type="Proteomes" id="UP001374579"/>
    </source>
</evidence>